<keyword evidence="6" id="KW-1185">Reference proteome</keyword>
<dbReference type="InterPro" id="IPR008927">
    <property type="entry name" value="6-PGluconate_DH-like_C_sf"/>
</dbReference>
<evidence type="ECO:0000313" key="6">
    <source>
        <dbReference type="Proteomes" id="UP001174932"/>
    </source>
</evidence>
<dbReference type="SUPFAM" id="SSF51735">
    <property type="entry name" value="NAD(P)-binding Rossmann-fold domains"/>
    <property type="match status" value="1"/>
</dbReference>
<dbReference type="RefSeq" id="WP_304375007.1">
    <property type="nucleotide sequence ID" value="NZ_JAUOZU010000003.1"/>
</dbReference>
<sequence length="367" mass="40858">MSITPILQFGTSRFLQAHVDLFISEAMQQDQAIGPITVVQSSGDVERARRLAALAHPDGYGVRIEGLVDGKPVRQETTVTSVIRTMSTTTDWDEIGRIFVEEVEIVLSNTGDQGYFAKPADEKRTYDQAMSFPAKLALLLEKRLLAGGKPLQIMPTELIAGNGRVLRQHVLTNARRHSDALADWIASDVLFVNSLVDRIVSEPLEPAGAVAEPYALWAIERSDGLKAPCTHPSVQIVDDLGPIERRKLYILNLGHTYLVGRWLQSDRQAQYVRDLMADPVARADLEQLYREEVLPVFRAVGDMEAEAYVATTLDRFANPYLAHKLADIAQNHSQKLERRILAFMDWAKANGTAVDQPCLEQVLKSFA</sequence>
<feature type="domain" description="Mannitol dehydrogenase C-terminal" evidence="4">
    <location>
        <begin position="239"/>
        <end position="354"/>
    </location>
</feature>
<reference evidence="5" key="2">
    <citation type="submission" date="2023-07" db="EMBL/GenBank/DDBJ databases">
        <authorList>
            <person name="Shen H."/>
        </authorList>
    </citation>
    <scope>NUCLEOTIDE SEQUENCE</scope>
    <source>
        <strain evidence="5">TNR-22</strain>
    </source>
</reference>
<dbReference type="Proteomes" id="UP001174932">
    <property type="component" value="Unassembled WGS sequence"/>
</dbReference>
<dbReference type="InterPro" id="IPR013131">
    <property type="entry name" value="Mannitol_DH_N"/>
</dbReference>
<keyword evidence="1" id="KW-0560">Oxidoreductase</keyword>
<evidence type="ECO:0000256" key="1">
    <source>
        <dbReference type="ARBA" id="ARBA00023002"/>
    </source>
</evidence>
<name>A0ABT8YHJ7_9HYPH</name>
<evidence type="ECO:0000256" key="2">
    <source>
        <dbReference type="ARBA" id="ARBA00023027"/>
    </source>
</evidence>
<accession>A0ABT8YHJ7</accession>
<reference evidence="5" key="1">
    <citation type="journal article" date="2015" name="Int. J. Syst. Evol. Microbiol.">
        <title>Rhizobium alvei sp. nov., isolated from a freshwater river.</title>
        <authorList>
            <person name="Sheu S.Y."/>
            <person name="Huang H.W."/>
            <person name="Young C.C."/>
            <person name="Chen W.M."/>
        </authorList>
    </citation>
    <scope>NUCLEOTIDE SEQUENCE</scope>
    <source>
        <strain evidence="5">TNR-22</strain>
    </source>
</reference>
<dbReference type="Pfam" id="PF01232">
    <property type="entry name" value="Mannitol_dh"/>
    <property type="match status" value="1"/>
</dbReference>
<gene>
    <name evidence="5" type="ORF">Q4481_04050</name>
</gene>
<dbReference type="EMBL" id="JAUOZU010000003">
    <property type="protein sequence ID" value="MDO6963116.1"/>
    <property type="molecule type" value="Genomic_DNA"/>
</dbReference>
<dbReference type="Gene3D" id="3.40.50.720">
    <property type="entry name" value="NAD(P)-binding Rossmann-like Domain"/>
    <property type="match status" value="1"/>
</dbReference>
<dbReference type="Gene3D" id="1.10.1040.10">
    <property type="entry name" value="N-(1-d-carboxylethyl)-l-norvaline Dehydrogenase, domain 2"/>
    <property type="match status" value="1"/>
</dbReference>
<dbReference type="PANTHER" id="PTHR30524:SF0">
    <property type="entry name" value="ALTRONATE OXIDOREDUCTASE-RELATED"/>
    <property type="match status" value="1"/>
</dbReference>
<dbReference type="InterPro" id="IPR036291">
    <property type="entry name" value="NAD(P)-bd_dom_sf"/>
</dbReference>
<feature type="domain" description="Mannitol dehydrogenase N-terminal" evidence="3">
    <location>
        <begin position="6"/>
        <end position="222"/>
    </location>
</feature>
<comment type="caution">
    <text evidence="5">The sequence shown here is derived from an EMBL/GenBank/DDBJ whole genome shotgun (WGS) entry which is preliminary data.</text>
</comment>
<dbReference type="SUPFAM" id="SSF48179">
    <property type="entry name" value="6-phosphogluconate dehydrogenase C-terminal domain-like"/>
    <property type="match status" value="1"/>
</dbReference>
<dbReference type="PANTHER" id="PTHR30524">
    <property type="entry name" value="MANNITOL-1-PHOSPHATE 5-DEHYDROGENASE"/>
    <property type="match status" value="1"/>
</dbReference>
<organism evidence="5 6">
    <name type="scientific">Rhizobium alvei</name>
    <dbReference type="NCBI Taxonomy" id="1132659"/>
    <lineage>
        <taxon>Bacteria</taxon>
        <taxon>Pseudomonadati</taxon>
        <taxon>Pseudomonadota</taxon>
        <taxon>Alphaproteobacteria</taxon>
        <taxon>Hyphomicrobiales</taxon>
        <taxon>Rhizobiaceae</taxon>
        <taxon>Rhizobium/Agrobacterium group</taxon>
        <taxon>Rhizobium</taxon>
    </lineage>
</organism>
<dbReference type="Pfam" id="PF08125">
    <property type="entry name" value="Mannitol_dh_C"/>
    <property type="match status" value="1"/>
</dbReference>
<evidence type="ECO:0000259" key="4">
    <source>
        <dbReference type="Pfam" id="PF08125"/>
    </source>
</evidence>
<proteinExistence type="predicted"/>
<dbReference type="InterPro" id="IPR013328">
    <property type="entry name" value="6PGD_dom2"/>
</dbReference>
<evidence type="ECO:0000259" key="3">
    <source>
        <dbReference type="Pfam" id="PF01232"/>
    </source>
</evidence>
<keyword evidence="2" id="KW-0520">NAD</keyword>
<dbReference type="InterPro" id="IPR013118">
    <property type="entry name" value="Mannitol_DH_C"/>
</dbReference>
<evidence type="ECO:0000313" key="5">
    <source>
        <dbReference type="EMBL" id="MDO6963116.1"/>
    </source>
</evidence>
<protein>
    <submittedName>
        <fullName evidence="5">Mannitol dehydrogenase family protein</fullName>
    </submittedName>
</protein>